<comment type="caution">
    <text evidence="2">The sequence shown here is derived from an EMBL/GenBank/DDBJ whole genome shotgun (WGS) entry which is preliminary data.</text>
</comment>
<name>A0ABU2LR56_9ACTN</name>
<accession>A0ABU2LR56</accession>
<reference evidence="3" key="1">
    <citation type="submission" date="2023-07" db="EMBL/GenBank/DDBJ databases">
        <title>30 novel species of actinomycetes from the DSMZ collection.</title>
        <authorList>
            <person name="Nouioui I."/>
        </authorList>
    </citation>
    <scope>NUCLEOTIDE SEQUENCE [LARGE SCALE GENOMIC DNA]</scope>
    <source>
        <strain evidence="3">DSM 44918</strain>
    </source>
</reference>
<dbReference type="Gene3D" id="1.10.260.40">
    <property type="entry name" value="lambda repressor-like DNA-binding domains"/>
    <property type="match status" value="1"/>
</dbReference>
<dbReference type="CDD" id="cd00093">
    <property type="entry name" value="HTH_XRE"/>
    <property type="match status" value="1"/>
</dbReference>
<sequence>MPAEKKKARADERSARQMFVQELARLRAEADWSYRELGAKVGYDFSHLYKMEHDGSLGSAEIVADLDALYGTTPHLTLLWRLAKVEAFRSKYLPYMRTEAEASVLHMYATCILPGLLQTEAYARELIESAEPLTDDVEDQVSARLARRSVLTGADRLDFRAVLDEAVLRRPLRDPVAWRDQLAHLIEMARWPNVTLQLLPFSVGHHGLSNTHTILMWMPNGTSVGYTETGYSGNLIESPSGLDRLRIAYDRLRDVALPPPETVAFIEQLVEELSCDPPEST</sequence>
<protein>
    <submittedName>
        <fullName evidence="2">Helix-turn-helix transcriptional regulator</fullName>
    </submittedName>
</protein>
<evidence type="ECO:0000313" key="3">
    <source>
        <dbReference type="Proteomes" id="UP001183420"/>
    </source>
</evidence>
<dbReference type="RefSeq" id="WP_311599744.1">
    <property type="nucleotide sequence ID" value="NZ_JAVREM010000020.1"/>
</dbReference>
<evidence type="ECO:0000313" key="2">
    <source>
        <dbReference type="EMBL" id="MDT0320069.1"/>
    </source>
</evidence>
<feature type="domain" description="HTH cro/C1-type" evidence="1">
    <location>
        <begin position="22"/>
        <end position="77"/>
    </location>
</feature>
<evidence type="ECO:0000259" key="1">
    <source>
        <dbReference type="SMART" id="SM00530"/>
    </source>
</evidence>
<dbReference type="Pfam" id="PF19054">
    <property type="entry name" value="DUF5753"/>
    <property type="match status" value="1"/>
</dbReference>
<dbReference type="SUPFAM" id="SSF47413">
    <property type="entry name" value="lambda repressor-like DNA-binding domains"/>
    <property type="match status" value="1"/>
</dbReference>
<gene>
    <name evidence="2" type="ORF">RNC47_17180</name>
</gene>
<dbReference type="EMBL" id="JAVREM010000020">
    <property type="protein sequence ID" value="MDT0320069.1"/>
    <property type="molecule type" value="Genomic_DNA"/>
</dbReference>
<proteinExistence type="predicted"/>
<dbReference type="Proteomes" id="UP001183420">
    <property type="component" value="Unassembled WGS sequence"/>
</dbReference>
<dbReference type="InterPro" id="IPR010982">
    <property type="entry name" value="Lambda_DNA-bd_dom_sf"/>
</dbReference>
<dbReference type="InterPro" id="IPR043917">
    <property type="entry name" value="DUF5753"/>
</dbReference>
<dbReference type="Pfam" id="PF13560">
    <property type="entry name" value="HTH_31"/>
    <property type="match status" value="1"/>
</dbReference>
<dbReference type="InterPro" id="IPR001387">
    <property type="entry name" value="Cro/C1-type_HTH"/>
</dbReference>
<organism evidence="2 3">
    <name type="scientific">Streptomyces millisiae</name>
    <dbReference type="NCBI Taxonomy" id="3075542"/>
    <lineage>
        <taxon>Bacteria</taxon>
        <taxon>Bacillati</taxon>
        <taxon>Actinomycetota</taxon>
        <taxon>Actinomycetes</taxon>
        <taxon>Kitasatosporales</taxon>
        <taxon>Streptomycetaceae</taxon>
        <taxon>Streptomyces</taxon>
    </lineage>
</organism>
<dbReference type="SMART" id="SM00530">
    <property type="entry name" value="HTH_XRE"/>
    <property type="match status" value="1"/>
</dbReference>
<keyword evidence="3" id="KW-1185">Reference proteome</keyword>